<keyword evidence="7" id="KW-1185">Reference proteome</keyword>
<dbReference type="PRINTS" id="PR00258">
    <property type="entry name" value="SPERACTRCPTR"/>
</dbReference>
<proteinExistence type="predicted"/>
<dbReference type="SMART" id="SM00209">
    <property type="entry name" value="TSP1"/>
    <property type="match status" value="3"/>
</dbReference>
<dbReference type="PANTHER" id="PTHR48071:SF18">
    <property type="entry name" value="DELETED IN MALIGNANT BRAIN TUMORS 1 PROTEIN-RELATED"/>
    <property type="match status" value="1"/>
</dbReference>
<feature type="domain" description="SRCR" evidence="5">
    <location>
        <begin position="807"/>
        <end position="927"/>
    </location>
</feature>
<evidence type="ECO:0000259" key="5">
    <source>
        <dbReference type="PROSITE" id="PS50287"/>
    </source>
</evidence>
<feature type="region of interest" description="Disordered" evidence="3">
    <location>
        <begin position="1586"/>
        <end position="1615"/>
    </location>
</feature>
<keyword evidence="4" id="KW-0812">Transmembrane</keyword>
<reference evidence="6 7" key="1">
    <citation type="submission" date="2021-04" db="EMBL/GenBank/DDBJ databases">
        <authorList>
            <person name="Bliznina A."/>
        </authorList>
    </citation>
    <scope>NUCLEOTIDE SEQUENCE [LARGE SCALE GENOMIC DNA]</scope>
</reference>
<comment type="caution">
    <text evidence="2">Lacks conserved residue(s) required for the propagation of feature annotation.</text>
</comment>
<dbReference type="SMART" id="SM00202">
    <property type="entry name" value="SR"/>
    <property type="match status" value="3"/>
</dbReference>
<dbReference type="InterPro" id="IPR036383">
    <property type="entry name" value="TSP1_rpt_sf"/>
</dbReference>
<dbReference type="EMBL" id="OU015567">
    <property type="protein sequence ID" value="CAG5112831.1"/>
    <property type="molecule type" value="Genomic_DNA"/>
</dbReference>
<evidence type="ECO:0000313" key="6">
    <source>
        <dbReference type="EMBL" id="CAG5112831.1"/>
    </source>
</evidence>
<feature type="disulfide bond" evidence="2">
    <location>
        <begin position="709"/>
        <end position="719"/>
    </location>
</feature>
<feature type="domain" description="SRCR" evidence="5">
    <location>
        <begin position="621"/>
        <end position="738"/>
    </location>
</feature>
<feature type="compositionally biased region" description="Basic and acidic residues" evidence="3">
    <location>
        <begin position="1606"/>
        <end position="1615"/>
    </location>
</feature>
<feature type="domain" description="SRCR" evidence="5">
    <location>
        <begin position="1171"/>
        <end position="1279"/>
    </location>
</feature>
<dbReference type="Gene3D" id="2.20.100.10">
    <property type="entry name" value="Thrombospondin type-1 (TSP1) repeat"/>
    <property type="match status" value="2"/>
</dbReference>
<dbReference type="Gene3D" id="3.10.250.10">
    <property type="entry name" value="SRCR-like domain"/>
    <property type="match status" value="3"/>
</dbReference>
<dbReference type="Gene3D" id="2.60.120.290">
    <property type="entry name" value="Spermadhesin, CUB domain"/>
    <property type="match status" value="1"/>
</dbReference>
<dbReference type="InterPro" id="IPR016187">
    <property type="entry name" value="CTDL_fold"/>
</dbReference>
<accession>A0ABN7T8J7</accession>
<keyword evidence="4" id="KW-1133">Transmembrane helix</keyword>
<sequence length="1638" mass="183404">MERGVCLKSRECMETCVFIKESFGEEEDLSRCPECGECDQSFFLPNDKCSDGIATNTPLKTNGDVKRAGIAQSAHPYGHNLNCTHTIEVHCAPMKLTIVKFDIEDEDPKDNYISGDSRHHCEWDSIRLSWKEKDGQNSTCSPVFCGVVSQLEDYVWGQGTTASRMSDFKDYGENDPRDFGWMEPVYLNTTKVEIALHSDRSRSMYGFKIQYESGKECLKNTSDTEFPCNTTGNHSNMICDESGVWKCDERDYYRYGDECKERMWAEWESWGDCSVANSAAGVKIRKRSCVYGSPSIDSKNCRKCNSSEPFSKLVGKDRPDCELDFRSCKAEETGANLEDKSEIGVISALKDNTIFSSKRTFSDSEQEGLGKITKITIHYCGTDFVMQVTITRSGANSPISIPSDSTRARLVCKNVFLHRASYSRRENPFFNGNDEDIFSSKNVTLGPHDYITGLRTKSLLIQDRFSIAESINFEISSLSGKTRVEPTVDDENTSTPHFITQLTRIGRAEPKVRILYTQSPDPEQWQLGFFSAAASSNMLLGLYVNWVKTAGHWTEWGPCLDSLENQVICNGTDSFRKRHKIVDNSRTLTTSCSSSCAANEEKCDKPCMECNRNNCPKEGTLALATPTKNPANPNLGVLVIYKNGTFGTVCDDEFNERPAKLACDKLGLGPLKNWYTFSKSSLRDVGSFHYNGSDHALHDMEILVDNINCPENATVWENCNWIEQHNCGHQEDVVIECEPRVDGWQRWSECDSDCNGGTRKREFKCYECTDSSCSRGCQALLANYQKTNSTIQKEQCNTKPCPEIGAIQLVTIKPDGKVETDPNLNKGIVRVFYKHENTTTGGEWGTVCDDKFTPNVGRVICRQLGFSGWKSNVNPEPGSGKLRGKIWMDDVICNGDESRLDECYKGQRVGGRGNNCDHEEDLYIECGEKQAADWSPIQSITKNGWTIAKASRVRKTHSEYRLYDGNRGNHFNWTSSGTCSGEDVVHIVSNDTSGSSDARSCEDQCVWANLNFNSSYTLDPKKGFRLWFSAPPRDDVSVNVFVKDESSENFLSESKLCKNIKLADLEGQNSSYYDVACDGISEEVYSVNITSSHELCLYEIEAFAKENTVDPKWSQWSSWSECKPECENEMGKRYQYRNCLNRWAYSGSCGYQADRKTAACHHVDCVNEWDVKLTWNGKNRAEHGLVQVMHNGQWGTICNDSVNKTRVCELVCNKLGWQDCMAPDMGSSSQEQPNLDTPHKGIWLDDMDCDNRTRIEDCTHLPWGSHNCGRTENLVVKCGNRIPVPGDVLLGEKQIRNDYKNKTAFLQWNTTTSLPICGIDYALELVRGACHTETFFTGNVRLIDAPKNNTGGVLISNCPEGGIFDCYHFAKNENFKVINKCSNYYEITCGKVDRKTIATKSLIETPAGPDQRALYVLSNTATKASSQSSCKTLNMTLAMPKTAAENMILKTVLMARGHQGYDYWLGMTSGYNDNGKWRFEQCSSTNIHGLCSTVPGTDLTLIYKCFDCDATDQKSAKIFYDQKIESYRLAGVYSPPVAGISAVTIFIALVLISSAVYFAYSKGLIDSARLPNVSCISAEEDNEALIADDNDGDDGTYASPIISLPDPKKKDKDVNKSTYTAFDSKIGYSPMENEDDNE</sequence>
<evidence type="ECO:0000256" key="4">
    <source>
        <dbReference type="SAM" id="Phobius"/>
    </source>
</evidence>
<gene>
    <name evidence="6" type="ORF">OKIOD_LOCUS15767</name>
</gene>
<dbReference type="PANTHER" id="PTHR48071">
    <property type="entry name" value="SRCR DOMAIN-CONTAINING PROTEIN"/>
    <property type="match status" value="1"/>
</dbReference>
<dbReference type="InterPro" id="IPR035914">
    <property type="entry name" value="Sperma_CUB_dom_sf"/>
</dbReference>
<dbReference type="InterPro" id="IPR036772">
    <property type="entry name" value="SRCR-like_dom_sf"/>
</dbReference>
<dbReference type="Proteomes" id="UP001158576">
    <property type="component" value="Chromosome 2"/>
</dbReference>
<organism evidence="6 7">
    <name type="scientific">Oikopleura dioica</name>
    <name type="common">Tunicate</name>
    <dbReference type="NCBI Taxonomy" id="34765"/>
    <lineage>
        <taxon>Eukaryota</taxon>
        <taxon>Metazoa</taxon>
        <taxon>Chordata</taxon>
        <taxon>Tunicata</taxon>
        <taxon>Appendicularia</taxon>
        <taxon>Copelata</taxon>
        <taxon>Oikopleuridae</taxon>
        <taxon>Oikopleura</taxon>
    </lineage>
</organism>
<evidence type="ECO:0000313" key="7">
    <source>
        <dbReference type="Proteomes" id="UP001158576"/>
    </source>
</evidence>
<dbReference type="InterPro" id="IPR001190">
    <property type="entry name" value="SRCR"/>
</dbReference>
<feature type="disulfide bond" evidence="2">
    <location>
        <begin position="893"/>
        <end position="903"/>
    </location>
</feature>
<keyword evidence="1 2" id="KW-1015">Disulfide bond</keyword>
<evidence type="ECO:0000256" key="2">
    <source>
        <dbReference type="PROSITE-ProRule" id="PRU00196"/>
    </source>
</evidence>
<dbReference type="PROSITE" id="PS50092">
    <property type="entry name" value="TSP1"/>
    <property type="match status" value="2"/>
</dbReference>
<evidence type="ECO:0000256" key="3">
    <source>
        <dbReference type="SAM" id="MobiDB-lite"/>
    </source>
</evidence>
<evidence type="ECO:0000256" key="1">
    <source>
        <dbReference type="ARBA" id="ARBA00023157"/>
    </source>
</evidence>
<name>A0ABN7T8J7_OIKDI</name>
<dbReference type="SUPFAM" id="SSF56436">
    <property type="entry name" value="C-type lectin-like"/>
    <property type="match status" value="1"/>
</dbReference>
<dbReference type="SUPFAM" id="SSF49854">
    <property type="entry name" value="Spermadhesin, CUB domain"/>
    <property type="match status" value="1"/>
</dbReference>
<dbReference type="InterPro" id="IPR000884">
    <property type="entry name" value="TSP1_rpt"/>
</dbReference>
<protein>
    <submittedName>
        <fullName evidence="6">Oidioi.mRNA.OKI2018_I69.chr2.g7002.t1.cds</fullName>
    </submittedName>
</protein>
<keyword evidence="4" id="KW-0472">Membrane</keyword>
<dbReference type="Pfam" id="PF00530">
    <property type="entry name" value="SRCR"/>
    <property type="match status" value="3"/>
</dbReference>
<dbReference type="SUPFAM" id="SSF56487">
    <property type="entry name" value="SRCR-like"/>
    <property type="match status" value="3"/>
</dbReference>
<dbReference type="PROSITE" id="PS50287">
    <property type="entry name" value="SRCR_2"/>
    <property type="match status" value="3"/>
</dbReference>
<dbReference type="SUPFAM" id="SSF82895">
    <property type="entry name" value="TSP-1 type 1 repeat"/>
    <property type="match status" value="1"/>
</dbReference>
<feature type="transmembrane region" description="Helical" evidence="4">
    <location>
        <begin position="1537"/>
        <end position="1560"/>
    </location>
</feature>